<dbReference type="SUPFAM" id="SSF140959">
    <property type="entry name" value="Indolic compounds 2,3-dioxygenase-like"/>
    <property type="match status" value="1"/>
</dbReference>
<dbReference type="RefSeq" id="XP_009156764.1">
    <property type="nucleotide sequence ID" value="XM_009158516.1"/>
</dbReference>
<dbReference type="GO" id="GO:0046872">
    <property type="term" value="F:metal ion binding"/>
    <property type="evidence" value="ECO:0007669"/>
    <property type="project" value="UniProtKB-UniRule"/>
</dbReference>
<evidence type="ECO:0000256" key="3">
    <source>
        <dbReference type="ARBA" id="ARBA00023004"/>
    </source>
</evidence>
<dbReference type="GO" id="GO:0020037">
    <property type="term" value="F:heme binding"/>
    <property type="evidence" value="ECO:0007669"/>
    <property type="project" value="UniProtKB-UniRule"/>
</dbReference>
<keyword evidence="5" id="KW-0560">Oxidoreductase</keyword>
<evidence type="ECO:0000256" key="1">
    <source>
        <dbReference type="ARBA" id="ARBA00007119"/>
    </source>
</evidence>
<feature type="binding site" description="proximal binding residue" evidence="4">
    <location>
        <position position="413"/>
    </location>
    <ligand>
        <name>heme b</name>
        <dbReference type="ChEBI" id="CHEBI:60344"/>
    </ligand>
    <ligandPart>
        <name>Fe</name>
        <dbReference type="ChEBI" id="CHEBI:18248"/>
    </ligandPart>
</feature>
<dbReference type="EC" id="1.13.11.52" evidence="5"/>
<dbReference type="GO" id="GO:0033754">
    <property type="term" value="F:indoleamine 2,3-dioxygenase activity"/>
    <property type="evidence" value="ECO:0007669"/>
    <property type="project" value="UniProtKB-EC"/>
</dbReference>
<evidence type="ECO:0000256" key="4">
    <source>
        <dbReference type="PIRSR" id="PIRSR600898-1"/>
    </source>
</evidence>
<keyword evidence="7" id="KW-1185">Reference proteome</keyword>
<dbReference type="GeneID" id="20309027"/>
<dbReference type="InterPro" id="IPR037217">
    <property type="entry name" value="Trp/Indoleamine_2_3_dOase-like"/>
</dbReference>
<dbReference type="eggNOG" id="ENOG502SIY6">
    <property type="taxonomic scope" value="Eukaryota"/>
</dbReference>
<dbReference type="InParanoid" id="H6BZW8"/>
<organism evidence="6 7">
    <name type="scientific">Exophiala dermatitidis (strain ATCC 34100 / CBS 525.76 / NIH/UT8656)</name>
    <name type="common">Black yeast</name>
    <name type="synonym">Wangiella dermatitidis</name>
    <dbReference type="NCBI Taxonomy" id="858893"/>
    <lineage>
        <taxon>Eukaryota</taxon>
        <taxon>Fungi</taxon>
        <taxon>Dikarya</taxon>
        <taxon>Ascomycota</taxon>
        <taxon>Pezizomycotina</taxon>
        <taxon>Eurotiomycetes</taxon>
        <taxon>Chaetothyriomycetidae</taxon>
        <taxon>Chaetothyriales</taxon>
        <taxon>Herpotrichiellaceae</taxon>
        <taxon>Exophiala</taxon>
    </lineage>
</organism>
<dbReference type="Gene3D" id="1.20.58.480">
    <property type="match status" value="1"/>
</dbReference>
<dbReference type="OMA" id="TYELGPA"/>
<sequence>MSFLTESPPLPPLSTVFPHLQADATTLPRSIDPFTITTSTGFLPCRQPLLRLPQQFDAASDILDDMPIVKADGSPGLLATFKLGPLIDSGALPDLTSHIEDLRLDDGSYDLEAITALFRDYSFLASAYLLEPCWEKWSKDHDAGYGLGRPVLPQCIAAPLVKAADILDLPPFMSYAASYALYNYRLVDPNLGASVYENLRLIRAFERGLNPASSEAGFVLTHVHMVQETGPLISGAVNLLSTIEESPKDTSAAVSAFQTMLSAMKRIEEHMEQMWTHSLPKDYLSYRTFIFGITSQSMFPDGVIYKGTKYGDSKALYFRGESGANDSIIPLLDHLLEIPMPPNPLTEILRDFRSYRPKPHREFLAWVMSKSAEIGVKKYCTGTADNDDDDNSTRLPTLYLKLLDHVRSFRWRHWLFAREYIIKRSSHPTATGGSPIVTWLPNQLFAVIDLMDSVYRDSGLKDVVEKEAGHIDAHEAKVVKDMMDNVITQREKLDREVKKYCAERGA</sequence>
<dbReference type="Pfam" id="PF01231">
    <property type="entry name" value="IDO"/>
    <property type="match status" value="1"/>
</dbReference>
<dbReference type="Proteomes" id="UP000007304">
    <property type="component" value="Unassembled WGS sequence"/>
</dbReference>
<dbReference type="FunFam" id="1.20.58.480:FF:000005">
    <property type="entry name" value="Indoleamine 2,3-dioxygenase family protein"/>
    <property type="match status" value="1"/>
</dbReference>
<dbReference type="EMBL" id="JH226133">
    <property type="protein sequence ID" value="EHY56303.1"/>
    <property type="molecule type" value="Genomic_DNA"/>
</dbReference>
<protein>
    <recommendedName>
        <fullName evidence="5">Indoleamine 2,3-dioxygenase</fullName>
        <ecNumber evidence="5">1.13.11.52</ecNumber>
    </recommendedName>
</protein>
<accession>H6BZW8</accession>
<dbReference type="PANTHER" id="PTHR28657:SF3">
    <property type="entry name" value="INDOLEAMINE 2,3-DIOXYGENASE"/>
    <property type="match status" value="1"/>
</dbReference>
<dbReference type="InterPro" id="IPR000898">
    <property type="entry name" value="Indolamine_dOase"/>
</dbReference>
<comment type="function">
    <text evidence="5">Produces N-formyl-kynurenine through the oxidation of tryptophan.</text>
</comment>
<dbReference type="VEuPathDB" id="FungiDB:HMPREF1120_04388"/>
<keyword evidence="3 4" id="KW-0408">Iron</keyword>
<evidence type="ECO:0000256" key="2">
    <source>
        <dbReference type="ARBA" id="ARBA00022723"/>
    </source>
</evidence>
<evidence type="ECO:0000313" key="7">
    <source>
        <dbReference type="Proteomes" id="UP000007304"/>
    </source>
</evidence>
<proteinExistence type="inferred from homology"/>
<dbReference type="OrthoDB" id="10262710at2759"/>
<reference evidence="6" key="1">
    <citation type="submission" date="2011-07" db="EMBL/GenBank/DDBJ databases">
        <title>The Genome Sequence of Exophiala (Wangiella) dermatitidis NIH/UT8656.</title>
        <authorList>
            <consortium name="The Broad Institute Genome Sequencing Platform"/>
            <person name="Cuomo C."/>
            <person name="Wang Z."/>
            <person name="Hunicke-Smith S."/>
            <person name="Szanislo P.J."/>
            <person name="Earl A."/>
            <person name="Young S.K."/>
            <person name="Zeng Q."/>
            <person name="Gargeya S."/>
            <person name="Fitzgerald M."/>
            <person name="Haas B."/>
            <person name="Abouelleil A."/>
            <person name="Alvarado L."/>
            <person name="Arachchi H.M."/>
            <person name="Berlin A."/>
            <person name="Brown A."/>
            <person name="Chapman S.B."/>
            <person name="Chen Z."/>
            <person name="Dunbar C."/>
            <person name="Freedman E."/>
            <person name="Gearin G."/>
            <person name="Gellesch M."/>
            <person name="Goldberg J."/>
            <person name="Griggs A."/>
            <person name="Gujja S."/>
            <person name="Heiman D."/>
            <person name="Howarth C."/>
            <person name="Larson L."/>
            <person name="Lui A."/>
            <person name="MacDonald P.J.P."/>
            <person name="Montmayeur A."/>
            <person name="Murphy C."/>
            <person name="Neiman D."/>
            <person name="Pearson M."/>
            <person name="Priest M."/>
            <person name="Roberts A."/>
            <person name="Saif S."/>
            <person name="Shea T."/>
            <person name="Shenoy N."/>
            <person name="Sisk P."/>
            <person name="Stolte C."/>
            <person name="Sykes S."/>
            <person name="Wortman J."/>
            <person name="Nusbaum C."/>
            <person name="Birren B."/>
        </authorList>
    </citation>
    <scope>NUCLEOTIDE SEQUENCE</scope>
    <source>
        <strain evidence="6">NIH/UT8656</strain>
    </source>
</reference>
<keyword evidence="5 6" id="KW-0223">Dioxygenase</keyword>
<keyword evidence="2 4" id="KW-0479">Metal-binding</keyword>
<comment type="catalytic activity">
    <reaction evidence="5">
        <text>L-tryptophan + O2 = N-formyl-L-kynurenine</text>
        <dbReference type="Rhea" id="RHEA:24536"/>
        <dbReference type="ChEBI" id="CHEBI:15379"/>
        <dbReference type="ChEBI" id="CHEBI:57912"/>
        <dbReference type="ChEBI" id="CHEBI:58629"/>
    </reaction>
</comment>
<gene>
    <name evidence="6" type="ORF">HMPREF1120_04388</name>
</gene>
<keyword evidence="4 5" id="KW-0349">Heme</keyword>
<dbReference type="AlphaFoldDB" id="H6BZW8"/>
<dbReference type="STRING" id="858893.H6BZW8"/>
<comment type="similarity">
    <text evidence="1 5">Belongs to the indoleamine 2,3-dioxygenase family.</text>
</comment>
<evidence type="ECO:0000313" key="6">
    <source>
        <dbReference type="EMBL" id="EHY56303.1"/>
    </source>
</evidence>
<dbReference type="HOGENOM" id="CLU_033932_0_0_1"/>
<name>H6BZW8_EXODN</name>
<evidence type="ECO:0000256" key="5">
    <source>
        <dbReference type="RuleBase" id="RU369119"/>
    </source>
</evidence>
<dbReference type="PANTHER" id="PTHR28657">
    <property type="entry name" value="INDOLEAMINE 2,3-DIOXYGENASE"/>
    <property type="match status" value="1"/>
</dbReference>
<dbReference type="GO" id="GO:0019441">
    <property type="term" value="P:L-tryptophan catabolic process to kynurenine"/>
    <property type="evidence" value="ECO:0007669"/>
    <property type="project" value="UniProtKB-UniRule"/>
</dbReference>